<feature type="region of interest" description="Disordered" evidence="1">
    <location>
        <begin position="1"/>
        <end position="113"/>
    </location>
</feature>
<sequence length="738" mass="81486">MEDKGNPSKGGPPKPKPQEVQKAVDPTPAKEKEDSIESSDAPAPENESPDSANVGDEDKMEVETSAPPSPSEVIPGKSFSDAGQTNLDRGEDDEPRESPATTPTDKVNPAGKTAPLVDAQISSIFEVASVMKPMAANQYQITQVTGEIISDIPATQVKEAFKQANIKEIHRLTTIIQKTNSSFDSSTGTVNGEHPTPENMKSLENYIHWISIEALKAVFIEIYPVGTNETLFYPHLFLRKKYKAKEHDTIMSTIQDYIKNYMNSTNFNINYESKGSNEKISTTFKFKLLNLESYHRLLILEIEYDPGFKASNVEILDHCMSEHTWKQVGESIKVANKANGNHVFQTVVDLETNTHKAPTYSQANKRIFVKVLNSNLIKCTKCDGIGHFTSQCPLKCTTCGFSGHESPNCSTPYHLVKRFQSKKATKSMMDQTKAPINFNFGKYAEKNMPPKADNYGFKTPKNPFKARNKTANINQEYQPNQANSPTKFSNMYDAFNRYNQDDGFSANDNKNANASQDANTFQFPVGKSKATHKAERKAAKSLQKAKLAQQQTQAAQSLDKEAQDYKIPAETSKSATNHHSSNSNAQSDNIQNSSSIPKAALTADEALQKARYQFQHGHLPKTPVQNLPGRNPREREEDYTPGTAAMQSPSKKNALQPSNFERTNGRNSDNESGEEDGEGDRNLIDDDAIVSSQGALLGTQFSESDRAALLPKPTGEDNNNKGSEAAIKTGEAQTHNQL</sequence>
<dbReference type="HOGENOM" id="CLU_376068_0_0_1"/>
<dbReference type="SMART" id="SM00343">
    <property type="entry name" value="ZnF_C2HC"/>
    <property type="match status" value="2"/>
</dbReference>
<feature type="compositionally biased region" description="Polar residues" evidence="1">
    <location>
        <begin position="645"/>
        <end position="666"/>
    </location>
</feature>
<evidence type="ECO:0000313" key="3">
    <source>
        <dbReference type="EMBL" id="CCH46598.1"/>
    </source>
</evidence>
<feature type="domain" description="CCHC-type" evidence="2">
    <location>
        <begin position="395"/>
        <end position="411"/>
    </location>
</feature>
<dbReference type="Proteomes" id="UP000009328">
    <property type="component" value="Unassembled WGS sequence"/>
</dbReference>
<dbReference type="SUPFAM" id="SSF57756">
    <property type="entry name" value="Retrovirus zinc finger-like domains"/>
    <property type="match status" value="1"/>
</dbReference>
<comment type="caution">
    <text evidence="3">The sequence shown here is derived from an EMBL/GenBank/DDBJ whole genome shotgun (WGS) entry which is preliminary data.</text>
</comment>
<feature type="compositionally biased region" description="Low complexity" evidence="1">
    <location>
        <begin position="540"/>
        <end position="557"/>
    </location>
</feature>
<proteinExistence type="predicted"/>
<dbReference type="EMBL" id="CAIF01000255">
    <property type="protein sequence ID" value="CCH46598.1"/>
    <property type="molecule type" value="Genomic_DNA"/>
</dbReference>
<organism evidence="3 4">
    <name type="scientific">Wickerhamomyces ciferrii (strain ATCC 14091 / BCRC 22168 / CBS 111 / JCM 3599 / NBRC 0793 / NRRL Y-1031 F-60-10)</name>
    <name type="common">Yeast</name>
    <name type="synonym">Pichia ciferrii</name>
    <dbReference type="NCBI Taxonomy" id="1206466"/>
    <lineage>
        <taxon>Eukaryota</taxon>
        <taxon>Fungi</taxon>
        <taxon>Dikarya</taxon>
        <taxon>Ascomycota</taxon>
        <taxon>Saccharomycotina</taxon>
        <taxon>Saccharomycetes</taxon>
        <taxon>Phaffomycetales</taxon>
        <taxon>Wickerhamomycetaceae</taxon>
        <taxon>Wickerhamomyces</taxon>
    </lineage>
</organism>
<evidence type="ECO:0000256" key="1">
    <source>
        <dbReference type="SAM" id="MobiDB-lite"/>
    </source>
</evidence>
<gene>
    <name evidence="3" type="ORF">BN7_6192</name>
</gene>
<feature type="region of interest" description="Disordered" evidence="1">
    <location>
        <begin position="520"/>
        <end position="593"/>
    </location>
</feature>
<dbReference type="GO" id="GO:0003676">
    <property type="term" value="F:nucleic acid binding"/>
    <property type="evidence" value="ECO:0007669"/>
    <property type="project" value="InterPro"/>
</dbReference>
<keyword evidence="4" id="KW-1185">Reference proteome</keyword>
<dbReference type="InterPro" id="IPR001878">
    <property type="entry name" value="Znf_CCHC"/>
</dbReference>
<protein>
    <recommendedName>
        <fullName evidence="2">CCHC-type domain-containing protein</fullName>
    </recommendedName>
</protein>
<feature type="compositionally biased region" description="Low complexity" evidence="1">
    <location>
        <begin position="571"/>
        <end position="589"/>
    </location>
</feature>
<evidence type="ECO:0000259" key="2">
    <source>
        <dbReference type="SMART" id="SM00343"/>
    </source>
</evidence>
<dbReference type="AlphaFoldDB" id="K0KZL5"/>
<dbReference type="InterPro" id="IPR036875">
    <property type="entry name" value="Znf_CCHC_sf"/>
</dbReference>
<evidence type="ECO:0000313" key="4">
    <source>
        <dbReference type="Proteomes" id="UP000009328"/>
    </source>
</evidence>
<dbReference type="Gene3D" id="4.10.60.10">
    <property type="entry name" value="Zinc finger, CCHC-type"/>
    <property type="match status" value="1"/>
</dbReference>
<name>K0KZL5_WICCF</name>
<feature type="region of interest" description="Disordered" evidence="1">
    <location>
        <begin position="615"/>
        <end position="738"/>
    </location>
</feature>
<dbReference type="InParanoid" id="K0KZL5"/>
<feature type="compositionally biased region" description="Polar residues" evidence="1">
    <location>
        <begin position="690"/>
        <end position="702"/>
    </location>
</feature>
<dbReference type="GO" id="GO:0008270">
    <property type="term" value="F:zinc ion binding"/>
    <property type="evidence" value="ECO:0007669"/>
    <property type="project" value="InterPro"/>
</dbReference>
<reference evidence="3 4" key="1">
    <citation type="journal article" date="2012" name="Eukaryot. Cell">
        <title>Draft genome sequence of Wickerhamomyces ciferrii NRRL Y-1031 F-60-10.</title>
        <authorList>
            <person name="Schneider J."/>
            <person name="Andrea H."/>
            <person name="Blom J."/>
            <person name="Jaenicke S."/>
            <person name="Ruckert C."/>
            <person name="Schorsch C."/>
            <person name="Szczepanowski R."/>
            <person name="Farwick M."/>
            <person name="Goesmann A."/>
            <person name="Puhler A."/>
            <person name="Schaffer S."/>
            <person name="Tauch A."/>
            <person name="Kohler T."/>
            <person name="Brinkrolf K."/>
        </authorList>
    </citation>
    <scope>NUCLEOTIDE SEQUENCE [LARGE SCALE GENOMIC DNA]</scope>
    <source>
        <strain evidence="4">ATCC 14091 / BCRC 22168 / CBS 111 / JCM 3599 / NBRC 0793 / NRRL Y-1031 F-60-10</strain>
    </source>
</reference>
<accession>K0KZL5</accession>
<feature type="domain" description="CCHC-type" evidence="2">
    <location>
        <begin position="378"/>
        <end position="394"/>
    </location>
</feature>